<feature type="transmembrane region" description="Helical" evidence="1">
    <location>
        <begin position="42"/>
        <end position="61"/>
    </location>
</feature>
<keyword evidence="1" id="KW-0472">Membrane</keyword>
<evidence type="ECO:0000313" key="2">
    <source>
        <dbReference type="EMBL" id="GBG04243.1"/>
    </source>
</evidence>
<accession>A0A2Z6T958</accession>
<dbReference type="RefSeq" id="WP_117117496.1">
    <property type="nucleotide sequence ID" value="NZ_BFBY01000001.1"/>
</dbReference>
<reference evidence="3" key="1">
    <citation type="submission" date="2018-03" db="EMBL/GenBank/DDBJ databases">
        <title>New taxa in the Lactobacillus gasseri group.</title>
        <authorList>
            <person name="Tanizawa Y."/>
            <person name="Tohno M."/>
            <person name="Endo A."/>
            <person name="Arita M."/>
        </authorList>
    </citation>
    <scope>NUCLEOTIDE SEQUENCE [LARGE SCALE GENOMIC DNA]</scope>
    <source>
        <strain evidence="3">DSM 24759</strain>
    </source>
</reference>
<evidence type="ECO:0000313" key="3">
    <source>
        <dbReference type="Proteomes" id="UP000257317"/>
    </source>
</evidence>
<protein>
    <submittedName>
        <fullName evidence="2">Uncharacterized protein</fullName>
    </submittedName>
</protein>
<dbReference type="Proteomes" id="UP000257317">
    <property type="component" value="Unassembled WGS sequence"/>
</dbReference>
<proteinExistence type="predicted"/>
<organism evidence="2 3">
    <name type="scientific">Lactobacillus rodentium</name>
    <dbReference type="NCBI Taxonomy" id="947835"/>
    <lineage>
        <taxon>Bacteria</taxon>
        <taxon>Bacillati</taxon>
        <taxon>Bacillota</taxon>
        <taxon>Bacilli</taxon>
        <taxon>Lactobacillales</taxon>
        <taxon>Lactobacillaceae</taxon>
        <taxon>Lactobacillus</taxon>
    </lineage>
</organism>
<keyword evidence="1" id="KW-1133">Transmembrane helix</keyword>
<dbReference type="AlphaFoldDB" id="A0A2Z6T958"/>
<dbReference type="OrthoDB" id="2320463at2"/>
<comment type="caution">
    <text evidence="2">The sequence shown here is derived from an EMBL/GenBank/DDBJ whole genome shotgun (WGS) entry which is preliminary data.</text>
</comment>
<gene>
    <name evidence="2" type="ORF">LrDSM24759_01570</name>
</gene>
<name>A0A2Z6T958_9LACO</name>
<evidence type="ECO:0000256" key="1">
    <source>
        <dbReference type="SAM" id="Phobius"/>
    </source>
</evidence>
<dbReference type="EMBL" id="BFBY01000001">
    <property type="protein sequence ID" value="GBG04243.1"/>
    <property type="molecule type" value="Genomic_DNA"/>
</dbReference>
<keyword evidence="1" id="KW-0812">Transmembrane</keyword>
<sequence length="63" mass="7145">MKTSFWTALIVLLVGLWDIQLAVKRWPKKDQEKTDGSASRGYIAFLILGVIFVITGIVLFFTK</sequence>
<keyword evidence="3" id="KW-1185">Reference proteome</keyword>